<dbReference type="RefSeq" id="YP_009999820.1">
    <property type="nucleotide sequence ID" value="NC_053009.1"/>
</dbReference>
<name>A0A7G5B0W1_9CAUD</name>
<feature type="compositionally biased region" description="Gly residues" evidence="1">
    <location>
        <begin position="1190"/>
        <end position="1204"/>
    </location>
</feature>
<evidence type="ECO:0000259" key="2">
    <source>
        <dbReference type="Pfam" id="PF13550"/>
    </source>
</evidence>
<evidence type="ECO:0000313" key="3">
    <source>
        <dbReference type="EMBL" id="QMV29934.1"/>
    </source>
</evidence>
<evidence type="ECO:0000313" key="4">
    <source>
        <dbReference type="Proteomes" id="UP000515430"/>
    </source>
</evidence>
<sequence>MGKAKKITVGFKYFMGLFMGVCRGPVNAITEIRVGGRTAWKGEITNNRTLDIDAPELFGGTKAEGGVQGPLEIYMGAPTQTISQRLKNMLGGLQPEYRGVLTMYFDGMVSAMSPYPKDWTFKMWRTTAGWIDGVWYAEKCTIEMEGYDGEGGKHIIKAMNPAHILYESQTNYEWGRGLDRSLMDEVAFRRVADTLFDENFGLCIRWARQDTLESFIQMVLDHIGGVMYVSKITGKYTIKLIRDDFVAEDLPIFDANSGLLSIEEATNASPASMINEVIVEYLNPIINETQQVRSHNLAQIQNQGSLNSVTTTYVGAPTGKLAMQLAQRDLRVASTNVRRFSLILDRRAWSIQPADVFKIRDPNTRGISEVIVRVGSVEDGTLPDGKIKIVALQDQFAFRLNTFNQVQPPDGYKPDLAPALARRVVYEMPYIDMVQQIPEGEFNTISPNETFVNSQAEKPTPMSAAYDMGMKADGEAEYDVRGNGDFGAMAELSMAADYLDTVFTVRDMTEEWEDVVPGNIARIAKPFVRGDESPMDLSEEFVEIVSVNGNQITVKRGVIDTIPFRHQVGELLWVTTMDGGSDWQRYGGAEAIDVKILPWTLGGGRFKIEDAPVDHLQFNFRQTRPYAPGRATHTLLSEPTVRNWFMPTNLTATANSGETPDVLTLNWAHRDRVLQADKPVGHVEPSIGPEPGTSYTIEVFDGTGGLVRTESGITGTSWVWPYETAAADVNVEASQFESVLATVRLTAVRSGFRSWEYYDYRVEVFKKPPQYVYDASLMHQAVQPYNVNSDPNPTPSTDGPAVASFMQAVAQPYNEASDPNPTPSMSGPTIALMPHQVTQESSMISPLDTLLFETPYLQLVRDGEPTDVSTVSAYVARSSDRTVDSYTLFTKHQADANYFDAGVQPWTPWGMTAEGIGFFNDEIVLDLTSDKDGVPLTPVNVGDLLLIDRELLSVKAVDGKRYTVGRGCADTIPAQHYSQRPVWLISTGHGYSRMPFGDTEKAMVIVRPDTYGTQIPLNKIYPKQLEMQYRPKRPYPPGMMMIGGVPFFNRARGLADDFDPYKNLKARDVLVTYAHRNRISQGTTVRDHFAVGINPEPGMHYRVRIGYGYFVPFSGYSFKLLKEFTTEDAGFTIAAADIERWGLQAGRAQQSAGWSVLTVSVNAERDGMLNWQGYEMQFSAPSYPLPPGEKPGGNNGGGNNGGGTTPPVEPPDRPDPSNPGGGGGDGPDEPKPPVDPVDPENPDTDPPLPPDPEPDPGPMPGWSISWDHGWATTLPDQRYVPEDTDNA</sequence>
<dbReference type="GeneID" id="62682454"/>
<evidence type="ECO:0000256" key="1">
    <source>
        <dbReference type="SAM" id="MobiDB-lite"/>
    </source>
</evidence>
<dbReference type="InterPro" id="IPR032876">
    <property type="entry name" value="J_dom"/>
</dbReference>
<protein>
    <submittedName>
        <fullName evidence="3">Tail protein</fullName>
    </submittedName>
</protein>
<dbReference type="Pfam" id="PF13550">
    <property type="entry name" value="Phage-tail_3"/>
    <property type="match status" value="1"/>
</dbReference>
<dbReference type="EMBL" id="MT675124">
    <property type="protein sequence ID" value="QMV29934.1"/>
    <property type="molecule type" value="Genomic_DNA"/>
</dbReference>
<dbReference type="Proteomes" id="UP000515430">
    <property type="component" value="Segment"/>
</dbReference>
<feature type="compositionally biased region" description="Pro residues" evidence="1">
    <location>
        <begin position="1244"/>
        <end position="1259"/>
    </location>
</feature>
<organism evidence="3 4">
    <name type="scientific">Providencia phage vB_PreS-PibeRecoleta</name>
    <dbReference type="NCBI Taxonomy" id="2761109"/>
    <lineage>
        <taxon>Viruses</taxon>
        <taxon>Duplodnaviria</taxon>
        <taxon>Heunggongvirae</taxon>
        <taxon>Uroviricota</taxon>
        <taxon>Caudoviricetes</taxon>
        <taxon>Casjensviridae</taxon>
        <taxon>Redjacvirus</taxon>
        <taxon>Redjacvirus piberecoleta</taxon>
    </lineage>
</organism>
<keyword evidence="4" id="KW-1185">Reference proteome</keyword>
<feature type="domain" description="Tip attachment protein J" evidence="2">
    <location>
        <begin position="208"/>
        <end position="366"/>
    </location>
</feature>
<reference evidence="4" key="1">
    <citation type="submission" date="2020-06" db="EMBL/GenBank/DDBJ databases">
        <title>Complete genome sequences of Providencia rettgeri bacteriophages PibeRecoleta, Stilesk and PatoteraRojo.</title>
        <authorList>
            <person name="Batinovic S."/>
            <person name="Chan H.T."/>
            <person name="Stiles J."/>
            <person name="Petrovski S."/>
        </authorList>
    </citation>
    <scope>NUCLEOTIDE SEQUENCE [LARGE SCALE GENOMIC DNA]</scope>
</reference>
<dbReference type="KEGG" id="vg:62682454"/>
<accession>A0A7G5B0W1</accession>
<proteinExistence type="predicted"/>
<feature type="region of interest" description="Disordered" evidence="1">
    <location>
        <begin position="1180"/>
        <end position="1287"/>
    </location>
</feature>